<reference evidence="2 3" key="1">
    <citation type="submission" date="2019-05" db="EMBL/GenBank/DDBJ databases">
        <title>Emergence of the Ug99 lineage of the wheat stem rust pathogen through somatic hybridization.</title>
        <authorList>
            <person name="Li F."/>
            <person name="Upadhyaya N.M."/>
            <person name="Sperschneider J."/>
            <person name="Matny O."/>
            <person name="Nguyen-Phuc H."/>
            <person name="Mago R."/>
            <person name="Raley C."/>
            <person name="Miller M.E."/>
            <person name="Silverstein K.A.T."/>
            <person name="Henningsen E."/>
            <person name="Hirsch C.D."/>
            <person name="Visser B."/>
            <person name="Pretorius Z.A."/>
            <person name="Steffenson B.J."/>
            <person name="Schwessinger B."/>
            <person name="Dodds P.N."/>
            <person name="Figueroa M."/>
        </authorList>
    </citation>
    <scope>NUCLEOTIDE SEQUENCE [LARGE SCALE GENOMIC DNA]</scope>
    <source>
        <strain evidence="2 3">Ug99</strain>
    </source>
</reference>
<feature type="region of interest" description="Disordered" evidence="1">
    <location>
        <begin position="280"/>
        <end position="311"/>
    </location>
</feature>
<evidence type="ECO:0000256" key="1">
    <source>
        <dbReference type="SAM" id="MobiDB-lite"/>
    </source>
</evidence>
<proteinExistence type="predicted"/>
<dbReference type="Proteomes" id="UP000325313">
    <property type="component" value="Unassembled WGS sequence"/>
</dbReference>
<feature type="region of interest" description="Disordered" evidence="1">
    <location>
        <begin position="142"/>
        <end position="164"/>
    </location>
</feature>
<evidence type="ECO:0000313" key="3">
    <source>
        <dbReference type="Proteomes" id="UP000325313"/>
    </source>
</evidence>
<protein>
    <submittedName>
        <fullName evidence="2">Uncharacterized protein</fullName>
    </submittedName>
</protein>
<sequence length="577" mass="62624">MDCSFISAVQPPLVRKSARYVQLRPSSQLTDSLKSPSLPSRLLLCASLTTGHRHRPETGPSPSAPFSTCYYPVPPLSIPFRIRSLLGTPYTNTPPYGPSFCFCLCSISPTCRATKVRTPDCLADSRISLVYKRASPLPLPRSPLINHPPLPPLKRRMTSPPPPRSYYSISSDYSPTQTFDEDGDSFTSFGSIQTPPRLRAMIRSIFDGTLNSPIRSFPDSDYGYAGSPHERVPDHIPAAIVAEGLNEGETFGDRRAHLLALITPPTSDGAPMMYSSDQDAEYELDDSTTASNQDVEPDHPPVIVGSDDPNGFRYLPATTNGETFGDRRDRLLAALAPSIPGGTSAAYSSVQDEEYELDDSIAAATPGVDPNYQPLDVAGAVGSPDPNESTVFLIDPSLQVPPNTDDRDDIDSVFSLLDPDEDPKDTTYVPPKKSKKSYSGKTRFSGSFLAKQNPAFVRPRDSKGRFVSLRSKNLGKLKAASVDDQPPQSSSSSTSLPRAVVDSGHPHLTETALNTFLNTVLMSPNEAFPLSLNLPDPHLNAIPKFPSPKIQAHPQPFADKSKPRSPGSFLNKGFPPF</sequence>
<feature type="region of interest" description="Disordered" evidence="1">
    <location>
        <begin position="477"/>
        <end position="502"/>
    </location>
</feature>
<name>A0A5B0SG24_PUCGR</name>
<comment type="caution">
    <text evidence="2">The sequence shown here is derived from an EMBL/GenBank/DDBJ whole genome shotgun (WGS) entry which is preliminary data.</text>
</comment>
<dbReference type="AlphaFoldDB" id="A0A5B0SG24"/>
<accession>A0A5B0SG24</accession>
<gene>
    <name evidence="2" type="ORF">PGTUg99_002189</name>
</gene>
<dbReference type="EMBL" id="VDEP01000038">
    <property type="protein sequence ID" value="KAA1135484.1"/>
    <property type="molecule type" value="Genomic_DNA"/>
</dbReference>
<organism evidence="2 3">
    <name type="scientific">Puccinia graminis f. sp. tritici</name>
    <dbReference type="NCBI Taxonomy" id="56615"/>
    <lineage>
        <taxon>Eukaryota</taxon>
        <taxon>Fungi</taxon>
        <taxon>Dikarya</taxon>
        <taxon>Basidiomycota</taxon>
        <taxon>Pucciniomycotina</taxon>
        <taxon>Pucciniomycetes</taxon>
        <taxon>Pucciniales</taxon>
        <taxon>Pucciniaceae</taxon>
        <taxon>Puccinia</taxon>
    </lineage>
</organism>
<evidence type="ECO:0000313" key="2">
    <source>
        <dbReference type="EMBL" id="KAA1135484.1"/>
    </source>
</evidence>
<feature type="compositionally biased region" description="Pro residues" evidence="1">
    <location>
        <begin position="142"/>
        <end position="152"/>
    </location>
</feature>
<feature type="region of interest" description="Disordered" evidence="1">
    <location>
        <begin position="399"/>
        <end position="441"/>
    </location>
</feature>
<feature type="region of interest" description="Disordered" evidence="1">
    <location>
        <begin position="543"/>
        <end position="577"/>
    </location>
</feature>